<dbReference type="InterPro" id="IPR004331">
    <property type="entry name" value="SPX_dom"/>
</dbReference>
<evidence type="ECO:0000256" key="1">
    <source>
        <dbReference type="ARBA" id="ARBA00004128"/>
    </source>
</evidence>
<keyword evidence="5" id="KW-0472">Membrane</keyword>
<dbReference type="PANTHER" id="PTHR46140">
    <property type="entry name" value="VACUOLAR TRANSPORTER CHAPERONE 1-RELATED"/>
    <property type="match status" value="1"/>
</dbReference>
<dbReference type="EMBL" id="CAJHUC010003063">
    <property type="protein sequence ID" value="CAD7705265.1"/>
    <property type="molecule type" value="Genomic_DNA"/>
</dbReference>
<dbReference type="CDD" id="cd14447">
    <property type="entry name" value="SPX"/>
    <property type="match status" value="1"/>
</dbReference>
<evidence type="ECO:0000256" key="2">
    <source>
        <dbReference type="ARBA" id="ARBA00022554"/>
    </source>
</evidence>
<dbReference type="PROSITE" id="PS51382">
    <property type="entry name" value="SPX"/>
    <property type="match status" value="1"/>
</dbReference>
<dbReference type="Proteomes" id="UP000708148">
    <property type="component" value="Unassembled WGS sequence"/>
</dbReference>
<feature type="coiled-coil region" evidence="6">
    <location>
        <begin position="117"/>
        <end position="144"/>
    </location>
</feature>
<feature type="compositionally biased region" description="Basic residues" evidence="7">
    <location>
        <begin position="1"/>
        <end position="10"/>
    </location>
</feature>
<evidence type="ECO:0000256" key="3">
    <source>
        <dbReference type="ARBA" id="ARBA00022692"/>
    </source>
</evidence>
<feature type="region of interest" description="Disordered" evidence="7">
    <location>
        <begin position="75"/>
        <end position="95"/>
    </location>
</feature>
<feature type="region of interest" description="Disordered" evidence="7">
    <location>
        <begin position="1"/>
        <end position="34"/>
    </location>
</feature>
<keyword evidence="6" id="KW-0175">Coiled coil</keyword>
<dbReference type="Pfam" id="PF09359">
    <property type="entry name" value="VTC"/>
    <property type="match status" value="1"/>
</dbReference>
<evidence type="ECO:0000256" key="4">
    <source>
        <dbReference type="ARBA" id="ARBA00022989"/>
    </source>
</evidence>
<dbReference type="Pfam" id="PF03105">
    <property type="entry name" value="SPX"/>
    <property type="match status" value="1"/>
</dbReference>
<feature type="compositionally biased region" description="Polar residues" evidence="7">
    <location>
        <begin position="84"/>
        <end position="94"/>
    </location>
</feature>
<evidence type="ECO:0000256" key="7">
    <source>
        <dbReference type="SAM" id="MobiDB-lite"/>
    </source>
</evidence>
<dbReference type="PANTHER" id="PTHR46140:SF1">
    <property type="entry name" value="VACUOLAR TRANSPORTER CHAPERONE COMPLEX SUBUNIT 4-RELATED"/>
    <property type="match status" value="1"/>
</dbReference>
<evidence type="ECO:0000259" key="8">
    <source>
        <dbReference type="PROSITE" id="PS51382"/>
    </source>
</evidence>
<evidence type="ECO:0000313" key="9">
    <source>
        <dbReference type="EMBL" id="CAD7705265.1"/>
    </source>
</evidence>
<accession>A0A8S1JFL9</accession>
<dbReference type="GO" id="GO:0005774">
    <property type="term" value="C:vacuolar membrane"/>
    <property type="evidence" value="ECO:0007669"/>
    <property type="project" value="UniProtKB-SubCell"/>
</dbReference>
<comment type="caution">
    <text evidence="9">The sequence shown here is derived from an EMBL/GenBank/DDBJ whole genome shotgun (WGS) entry which is preliminary data.</text>
</comment>
<feature type="domain" description="SPX" evidence="8">
    <location>
        <begin position="40"/>
        <end position="198"/>
    </location>
</feature>
<keyword evidence="10" id="KW-1185">Reference proteome</keyword>
<name>A0A8S1JFL9_9CHLO</name>
<keyword evidence="3" id="KW-0812">Transmembrane</keyword>
<evidence type="ECO:0000256" key="6">
    <source>
        <dbReference type="SAM" id="Coils"/>
    </source>
</evidence>
<dbReference type="InterPro" id="IPR042267">
    <property type="entry name" value="VTC_sf"/>
</dbReference>
<dbReference type="GO" id="GO:0006799">
    <property type="term" value="P:polyphosphate biosynthetic process"/>
    <property type="evidence" value="ECO:0007669"/>
    <property type="project" value="UniProtKB-ARBA"/>
</dbReference>
<dbReference type="AlphaFoldDB" id="A0A8S1JFL9"/>
<proteinExistence type="predicted"/>
<gene>
    <name evidence="9" type="ORF">OSTQU699_LOCUS10620</name>
</gene>
<organism evidence="9 10">
    <name type="scientific">Ostreobium quekettii</name>
    <dbReference type="NCBI Taxonomy" id="121088"/>
    <lineage>
        <taxon>Eukaryota</taxon>
        <taxon>Viridiplantae</taxon>
        <taxon>Chlorophyta</taxon>
        <taxon>core chlorophytes</taxon>
        <taxon>Ulvophyceae</taxon>
        <taxon>TCBD clade</taxon>
        <taxon>Bryopsidales</taxon>
        <taxon>Ostreobineae</taxon>
        <taxon>Ostreobiaceae</taxon>
        <taxon>Ostreobium</taxon>
    </lineage>
</organism>
<keyword evidence="4" id="KW-1133">Transmembrane helix</keyword>
<sequence>MMARAQHRRTQSAPRGCSRHRNRRGSAPLPPLPVHAGGAMKFGKYLEANLREEWYTQYLDYSALKDLIKRASNAADGIHPAPQSPRTTSLSVSRNGDHDSLNEKFFALLNSEVDKIGKFTQRRVDELRQALSRLEAKVDARQGADEKQEAAMLLEATRIGNEFLALEKYVNLNYMGFHKILKKHDKKIPQTPCRTFYLSHLHHQPWVRGNYSNVLVTLSNIHSKLRRDKSGKRNEDASQGFVRSTTKYWVMSEDVSTVKHAILQHLPVFQFSEEDCAGDAQLTNSVYLDNSSLELYHGRLDKRPNALAVRLRLECHTPTLVSYLVLSLLLETEVDSAGLNRRMNSVFWTDWEIHWH</sequence>
<evidence type="ECO:0000256" key="5">
    <source>
        <dbReference type="ARBA" id="ARBA00023136"/>
    </source>
</evidence>
<dbReference type="OrthoDB" id="6493944at2759"/>
<dbReference type="InterPro" id="IPR018966">
    <property type="entry name" value="VTC_domain"/>
</dbReference>
<dbReference type="Gene3D" id="3.20.100.30">
    <property type="entry name" value="VTC, catalytic tunnel domain"/>
    <property type="match status" value="1"/>
</dbReference>
<reference evidence="9" key="1">
    <citation type="submission" date="2020-12" db="EMBL/GenBank/DDBJ databases">
        <authorList>
            <person name="Iha C."/>
        </authorList>
    </citation>
    <scope>NUCLEOTIDE SEQUENCE</scope>
</reference>
<evidence type="ECO:0000313" key="10">
    <source>
        <dbReference type="Proteomes" id="UP000708148"/>
    </source>
</evidence>
<comment type="subcellular location">
    <subcellularLocation>
        <location evidence="1">Vacuole membrane</location>
        <topology evidence="1">Multi-pass membrane protein</topology>
    </subcellularLocation>
</comment>
<protein>
    <recommendedName>
        <fullName evidence="8">SPX domain-containing protein</fullName>
    </recommendedName>
</protein>
<keyword evidence="2" id="KW-0926">Vacuole</keyword>
<dbReference type="InterPro" id="IPR051572">
    <property type="entry name" value="VTC_Complex_Subunit"/>
</dbReference>